<keyword evidence="6" id="KW-0479">Metal-binding</keyword>
<dbReference type="PANTHER" id="PTHR45817">
    <property type="entry name" value="LYSYL OXIDASE-LIKE-RELATED"/>
    <property type="match status" value="1"/>
</dbReference>
<keyword evidence="11" id="KW-0186">Copper</keyword>
<feature type="signal peptide" evidence="21">
    <location>
        <begin position="1"/>
        <end position="19"/>
    </location>
</feature>
<dbReference type="Gene3D" id="3.10.250.10">
    <property type="entry name" value="SRCR-like domain"/>
    <property type="match status" value="4"/>
</dbReference>
<evidence type="ECO:0000256" key="4">
    <source>
        <dbReference type="ARBA" id="ARBA00022477"/>
    </source>
</evidence>
<keyword evidence="12 20" id="KW-1015">Disulfide bond</keyword>
<evidence type="ECO:0000313" key="24">
    <source>
        <dbReference type="Proteomes" id="UP000233040"/>
    </source>
</evidence>
<dbReference type="GO" id="GO:0003909">
    <property type="term" value="F:DNA ligase activity"/>
    <property type="evidence" value="ECO:0007669"/>
    <property type="project" value="InterPro"/>
</dbReference>
<comment type="function">
    <text evidence="16">Catalyzes the oxidative deamination of lysine and hydroxylysine residues in collagen and elastin, resulting in the formation of covalent cross-linkages, and the stabilization of collagen and elastin fibers.</text>
</comment>
<dbReference type="Ensembl" id="ENSCCAT00000027460.1">
    <property type="protein sequence ID" value="ENSCCAP00000010072.1"/>
    <property type="gene ID" value="ENSCCAG00000022768.1"/>
</dbReference>
<organism evidence="23 24">
    <name type="scientific">Cebus imitator</name>
    <name type="common">Panamanian white-faced capuchin</name>
    <name type="synonym">Cebus capucinus imitator</name>
    <dbReference type="NCBI Taxonomy" id="2715852"/>
    <lineage>
        <taxon>Eukaryota</taxon>
        <taxon>Metazoa</taxon>
        <taxon>Chordata</taxon>
        <taxon>Craniata</taxon>
        <taxon>Vertebrata</taxon>
        <taxon>Euteleostomi</taxon>
        <taxon>Mammalia</taxon>
        <taxon>Eutheria</taxon>
        <taxon>Euarchontoglires</taxon>
        <taxon>Primates</taxon>
        <taxon>Haplorrhini</taxon>
        <taxon>Platyrrhini</taxon>
        <taxon>Cebidae</taxon>
        <taxon>Cebinae</taxon>
        <taxon>Cebus</taxon>
    </lineage>
</organism>
<evidence type="ECO:0000256" key="9">
    <source>
        <dbReference type="ARBA" id="ARBA00022772"/>
    </source>
</evidence>
<feature type="disulfide bond" evidence="20">
    <location>
        <begin position="104"/>
        <end position="114"/>
    </location>
</feature>
<dbReference type="AlphaFoldDB" id="A0A2K5Q2G2"/>
<protein>
    <recommendedName>
        <fullName evidence="17">Lysyl oxidase homolog 4</fullName>
        <ecNumber evidence="14">1.4.3.13</ecNumber>
    </recommendedName>
    <alternativeName>
        <fullName evidence="18">Lysyl oxidase-like protein 4</fullName>
    </alternativeName>
    <alternativeName>
        <fullName evidence="19">Lysyl oxidase-related protein C</fullName>
    </alternativeName>
</protein>
<comment type="cofactor">
    <cofactor evidence="1">
        <name>Cu cation</name>
        <dbReference type="ChEBI" id="CHEBI:23378"/>
    </cofactor>
</comment>
<dbReference type="PRINTS" id="PR00074">
    <property type="entry name" value="LYSYLOXIDASE"/>
</dbReference>
<dbReference type="InterPro" id="IPR016059">
    <property type="entry name" value="DNA_ligase_ATP-dep_CS"/>
</dbReference>
<dbReference type="PROSITE" id="PS50287">
    <property type="entry name" value="SRCR_2"/>
    <property type="match status" value="4"/>
</dbReference>
<proteinExistence type="inferred from homology"/>
<evidence type="ECO:0000256" key="11">
    <source>
        <dbReference type="ARBA" id="ARBA00023008"/>
    </source>
</evidence>
<dbReference type="GO" id="GO:0016020">
    <property type="term" value="C:membrane"/>
    <property type="evidence" value="ECO:0007669"/>
    <property type="project" value="InterPro"/>
</dbReference>
<evidence type="ECO:0000256" key="18">
    <source>
        <dbReference type="ARBA" id="ARBA00077759"/>
    </source>
</evidence>
<evidence type="ECO:0000256" key="1">
    <source>
        <dbReference type="ARBA" id="ARBA00001935"/>
    </source>
</evidence>
<dbReference type="PROSITE" id="PS00926">
    <property type="entry name" value="LYSYL_OXIDASE"/>
    <property type="match status" value="1"/>
</dbReference>
<comment type="catalytic activity">
    <reaction evidence="15">
        <text>L-lysyl-[protein] + O2 + H2O = (S)-2-amino-6-oxohexanoyl-[protein] + H2O2 + NH4(+)</text>
        <dbReference type="Rhea" id="RHEA:24544"/>
        <dbReference type="Rhea" id="RHEA-COMP:9752"/>
        <dbReference type="Rhea" id="RHEA-COMP:12448"/>
        <dbReference type="ChEBI" id="CHEBI:15377"/>
        <dbReference type="ChEBI" id="CHEBI:15379"/>
        <dbReference type="ChEBI" id="CHEBI:16240"/>
        <dbReference type="ChEBI" id="CHEBI:28938"/>
        <dbReference type="ChEBI" id="CHEBI:29969"/>
        <dbReference type="ChEBI" id="CHEBI:131803"/>
        <dbReference type="EC" id="1.4.3.13"/>
    </reaction>
</comment>
<keyword evidence="8" id="KW-0677">Repeat</keyword>
<name>A0A2K5Q2G2_CEBIM</name>
<evidence type="ECO:0000256" key="5">
    <source>
        <dbReference type="ARBA" id="ARBA00022525"/>
    </source>
</evidence>
<evidence type="ECO:0000256" key="17">
    <source>
        <dbReference type="ARBA" id="ARBA00068454"/>
    </source>
</evidence>
<comment type="caution">
    <text evidence="20">Lacks conserved residue(s) required for the propagation of feature annotation.</text>
</comment>
<feature type="domain" description="SRCR" evidence="22">
    <location>
        <begin position="34"/>
        <end position="135"/>
    </location>
</feature>
<evidence type="ECO:0000256" key="20">
    <source>
        <dbReference type="PROSITE-ProRule" id="PRU00196"/>
    </source>
</evidence>
<dbReference type="Proteomes" id="UP000233040">
    <property type="component" value="Unassembled WGS sequence"/>
</dbReference>
<keyword evidence="10" id="KW-0560">Oxidoreductase</keyword>
<dbReference type="InterPro" id="IPR036772">
    <property type="entry name" value="SRCR-like_dom_sf"/>
</dbReference>
<feature type="chain" id="PRO_5014346189" description="Lysyl oxidase homolog 4" evidence="21">
    <location>
        <begin position="20"/>
        <end position="743"/>
    </location>
</feature>
<dbReference type="STRING" id="9516.ENSCCAP00000010072"/>
<keyword evidence="13" id="KW-0325">Glycoprotein</keyword>
<evidence type="ECO:0000256" key="21">
    <source>
        <dbReference type="SAM" id="SignalP"/>
    </source>
</evidence>
<keyword evidence="9" id="KW-0801">TPQ</keyword>
<dbReference type="PROSITE" id="PS00420">
    <property type="entry name" value="SRCR_1"/>
    <property type="match status" value="1"/>
</dbReference>
<dbReference type="GO" id="GO:0043235">
    <property type="term" value="C:receptor complex"/>
    <property type="evidence" value="ECO:0007669"/>
    <property type="project" value="Ensembl"/>
</dbReference>
<dbReference type="GO" id="GO:0005615">
    <property type="term" value="C:extracellular space"/>
    <property type="evidence" value="ECO:0007669"/>
    <property type="project" value="TreeGrafter"/>
</dbReference>
<dbReference type="InterPro" id="IPR001190">
    <property type="entry name" value="SRCR"/>
</dbReference>
<feature type="disulfide bond" evidence="20">
    <location>
        <begin position="60"/>
        <end position="124"/>
    </location>
</feature>
<evidence type="ECO:0000256" key="2">
    <source>
        <dbReference type="ARBA" id="ARBA00004239"/>
    </source>
</evidence>
<evidence type="ECO:0000256" key="8">
    <source>
        <dbReference type="ARBA" id="ARBA00022737"/>
    </source>
</evidence>
<keyword evidence="7 21" id="KW-0732">Signal</keyword>
<dbReference type="GO" id="GO:0030199">
    <property type="term" value="P:collagen fibril organization"/>
    <property type="evidence" value="ECO:0007669"/>
    <property type="project" value="TreeGrafter"/>
</dbReference>
<evidence type="ECO:0000256" key="7">
    <source>
        <dbReference type="ARBA" id="ARBA00022729"/>
    </source>
</evidence>
<feature type="domain" description="SRCR" evidence="22">
    <location>
        <begin position="313"/>
        <end position="413"/>
    </location>
</feature>
<comment type="subcellular location">
    <subcellularLocation>
        <location evidence="2">Secreted</location>
        <location evidence="2">Extracellular space</location>
    </subcellularLocation>
</comment>
<feature type="disulfide bond" evidence="20">
    <location>
        <begin position="351"/>
        <end position="412"/>
    </location>
</feature>
<evidence type="ECO:0000256" key="13">
    <source>
        <dbReference type="ARBA" id="ARBA00023180"/>
    </source>
</evidence>
<feature type="disulfide bond" evidence="20">
    <location>
        <begin position="484"/>
        <end position="494"/>
    </location>
</feature>
<comment type="similarity">
    <text evidence="3">Belongs to the lysyl oxidase family.</text>
</comment>
<dbReference type="FunFam" id="3.10.250.10:FF:000023">
    <property type="entry name" value="lysyl oxidase homolog 4"/>
    <property type="match status" value="1"/>
</dbReference>
<dbReference type="PANTHER" id="PTHR45817:SF5">
    <property type="entry name" value="LYSYL OXIDASE HOMOLOG 4"/>
    <property type="match status" value="1"/>
</dbReference>
<evidence type="ECO:0000256" key="6">
    <source>
        <dbReference type="ARBA" id="ARBA00022723"/>
    </source>
</evidence>
<evidence type="ECO:0000256" key="16">
    <source>
        <dbReference type="ARBA" id="ARBA00054863"/>
    </source>
</evidence>
<dbReference type="Pfam" id="PF01186">
    <property type="entry name" value="Lysyl_oxidase"/>
    <property type="match status" value="1"/>
</dbReference>
<dbReference type="SMART" id="SM00202">
    <property type="entry name" value="SR"/>
    <property type="match status" value="4"/>
</dbReference>
<dbReference type="SUPFAM" id="SSF56487">
    <property type="entry name" value="SRCR-like"/>
    <property type="match status" value="4"/>
</dbReference>
<feature type="domain" description="SRCR" evidence="22">
    <location>
        <begin position="161"/>
        <end position="289"/>
    </location>
</feature>
<reference evidence="23" key="2">
    <citation type="submission" date="2025-09" db="UniProtKB">
        <authorList>
            <consortium name="Ensembl"/>
        </authorList>
    </citation>
    <scope>IDENTIFICATION</scope>
</reference>
<dbReference type="PRINTS" id="PR00258">
    <property type="entry name" value="SPERACTRCPTR"/>
</dbReference>
<dbReference type="EC" id="1.4.3.13" evidence="14"/>
<gene>
    <name evidence="23" type="primary">LOXL4</name>
</gene>
<feature type="disulfide bond" evidence="20">
    <location>
        <begin position="253"/>
        <end position="263"/>
    </location>
</feature>
<dbReference type="PROSITE" id="PS00697">
    <property type="entry name" value="DNA_LIGASE_A1"/>
    <property type="match status" value="1"/>
</dbReference>
<evidence type="ECO:0000256" key="3">
    <source>
        <dbReference type="ARBA" id="ARBA00007492"/>
    </source>
</evidence>
<dbReference type="GeneTree" id="ENSGT00940000157042"/>
<dbReference type="GO" id="GO:0005507">
    <property type="term" value="F:copper ion binding"/>
    <property type="evidence" value="ECO:0007669"/>
    <property type="project" value="InterPro"/>
</dbReference>
<evidence type="ECO:0000256" key="14">
    <source>
        <dbReference type="ARBA" id="ARBA00038869"/>
    </source>
</evidence>
<evidence type="ECO:0000256" key="12">
    <source>
        <dbReference type="ARBA" id="ARBA00023157"/>
    </source>
</evidence>
<keyword evidence="5" id="KW-0964">Secreted</keyword>
<dbReference type="InterPro" id="IPR019828">
    <property type="entry name" value="Lysyl_oxidase_CS"/>
</dbReference>
<dbReference type="Pfam" id="PF00530">
    <property type="entry name" value="SRCR"/>
    <property type="match status" value="4"/>
</dbReference>
<feature type="disulfide bond" evidence="20">
    <location>
        <begin position="338"/>
        <end position="402"/>
    </location>
</feature>
<dbReference type="OMA" id="DHWGLSE"/>
<dbReference type="FunFam" id="3.10.250.10:FF:000001">
    <property type="entry name" value="Lysyl oxidase 4 isoform X1"/>
    <property type="match status" value="2"/>
</dbReference>
<dbReference type="FunFam" id="3.10.250.10:FF:000008">
    <property type="entry name" value="Lysyl oxidase homolog 2"/>
    <property type="match status" value="1"/>
</dbReference>
<evidence type="ECO:0000313" key="23">
    <source>
        <dbReference type="Ensembl" id="ENSCCAP00000010072.1"/>
    </source>
</evidence>
<evidence type="ECO:0000256" key="15">
    <source>
        <dbReference type="ARBA" id="ARBA00047861"/>
    </source>
</evidence>
<evidence type="ECO:0000256" key="10">
    <source>
        <dbReference type="ARBA" id="ARBA00023002"/>
    </source>
</evidence>
<dbReference type="InterPro" id="IPR001695">
    <property type="entry name" value="Lysyl_oxidase"/>
</dbReference>
<keyword evidence="4" id="KW-0886">LTQ</keyword>
<evidence type="ECO:0000259" key="22">
    <source>
        <dbReference type="PROSITE" id="PS50287"/>
    </source>
</evidence>
<dbReference type="GO" id="GO:0004720">
    <property type="term" value="F:protein-lysine 6-oxidase activity"/>
    <property type="evidence" value="ECO:0007669"/>
    <property type="project" value="UniProtKB-EC"/>
</dbReference>
<feature type="disulfide bond" evidence="20">
    <location>
        <begin position="73"/>
        <end position="134"/>
    </location>
</feature>
<keyword evidence="24" id="KW-1185">Reference proteome</keyword>
<feature type="domain" description="SRCR" evidence="22">
    <location>
        <begin position="423"/>
        <end position="516"/>
    </location>
</feature>
<sequence>PAWSPAATVFLFLLPLLLGQPPPSRPQSLGTTKLRLVGPESRPEEGRLEVLHQGQWGTVCDDNFAMQEATVACRQLGFDAAVTWAHSAKYGQGKGPIWLDNVRCVGTESSLDQCGSNGWGVNDCSHSEDVGVICHPRRHRGYVSETVSNALGPQGRRLEEVRLKPILASTKKHSLVTEGAVEVNYEGHWRQVCDQGWTMNNSRVVCGMLGFPSEVPVDSHYYRKLWDLKMRDPKSRLKSLTNKNSFWIHQVTCLGTEPHIANCQVQVAPARGKLQPACPGGMHAVVSCVAGPHFRPQKTKPQRKGSLAEELKVRLRSGARLGEGRVEVLVNRQWGTVCDHRWNLISASVVCRQLGFGSAREALFGARLGQGLGPIHLSEVRCRGYERTLSDCMALEGSQNGCQHENDAAVRCNVPNMGFQNQVRLAGGRIPEEGLLEVQVEVNGVPRWGTVCSENWGLTEAMVETWYWSGMQRAQEVVMSGVRCSGTELALQQCQRHGPVHCSHGGGRFLAGVSCMDSAPDLVMNAQLVQETAYLEDRPLSQLYCAHEENCLSKSADHMDWPYGYRRLLRFSTQIYNLGRTDFRPKAGRESWVWHQCHRHYHSIEVFTHYDLLTLNGSRVAEGHKASFCLEDTNCPTGLQRRYACANFGEQGVTVGCWDTYRHDIDCQWVDITDVGPGNYIFQVIVNPHYEVAESDFSNNMMQCHCKYDGHRVWLHNCHTGSSYPANAELSLEQEQRLRNNLI</sequence>
<accession>A0A2K5Q2G2</accession>
<feature type="disulfide bond" evidence="20">
    <location>
        <begin position="382"/>
        <end position="392"/>
    </location>
</feature>
<reference evidence="23" key="1">
    <citation type="submission" date="2025-08" db="UniProtKB">
        <authorList>
            <consortium name="Ensembl"/>
        </authorList>
    </citation>
    <scope>IDENTIFICATION</scope>
</reference>
<dbReference type="InterPro" id="IPR050912">
    <property type="entry name" value="LOX-like_protein"/>
</dbReference>
<evidence type="ECO:0000256" key="19">
    <source>
        <dbReference type="ARBA" id="ARBA00080897"/>
    </source>
</evidence>